<feature type="transmembrane region" description="Helical" evidence="2">
    <location>
        <begin position="31"/>
        <end position="52"/>
    </location>
</feature>
<dbReference type="AlphaFoldDB" id="A0A9N9FJS0"/>
<keyword evidence="2" id="KW-0472">Membrane</keyword>
<keyword evidence="2" id="KW-1133">Transmembrane helix</keyword>
<dbReference type="Proteomes" id="UP000789759">
    <property type="component" value="Unassembled WGS sequence"/>
</dbReference>
<proteinExistence type="predicted"/>
<comment type="caution">
    <text evidence="3">The sequence shown here is derived from an EMBL/GenBank/DDBJ whole genome shotgun (WGS) entry which is preliminary data.</text>
</comment>
<evidence type="ECO:0000313" key="3">
    <source>
        <dbReference type="EMBL" id="CAG8537972.1"/>
    </source>
</evidence>
<feature type="compositionally biased region" description="Basic and acidic residues" evidence="1">
    <location>
        <begin position="80"/>
        <end position="92"/>
    </location>
</feature>
<evidence type="ECO:0000256" key="2">
    <source>
        <dbReference type="SAM" id="Phobius"/>
    </source>
</evidence>
<keyword evidence="4" id="KW-1185">Reference proteome</keyword>
<keyword evidence="2" id="KW-0812">Transmembrane</keyword>
<name>A0A9N9FJS0_9GLOM</name>
<reference evidence="3" key="1">
    <citation type="submission" date="2021-06" db="EMBL/GenBank/DDBJ databases">
        <authorList>
            <person name="Kallberg Y."/>
            <person name="Tangrot J."/>
            <person name="Rosling A."/>
        </authorList>
    </citation>
    <scope>NUCLEOTIDE SEQUENCE</scope>
    <source>
        <strain evidence="3">FL966</strain>
    </source>
</reference>
<dbReference type="EMBL" id="CAJVQA010002139">
    <property type="protein sequence ID" value="CAG8537972.1"/>
    <property type="molecule type" value="Genomic_DNA"/>
</dbReference>
<accession>A0A9N9FJS0</accession>
<sequence length="137" mass="16010">MMKNHISSPINLNMHLYKRQQNTTSTNNTTFIIMMIVVAAILGLILIFIILYRQRRNRSRISDPRLKPLQLVQNEPLLRQGKDGNNKSDKFKKDNRHSHPATKSTAATEVRKYEVRLSMPAELAKPMKEYYQFEPKV</sequence>
<dbReference type="OrthoDB" id="2444770at2759"/>
<protein>
    <submittedName>
        <fullName evidence="3">19331_t:CDS:1</fullName>
    </submittedName>
</protein>
<gene>
    <name evidence="3" type="ORF">CPELLU_LOCUS4163</name>
</gene>
<evidence type="ECO:0000313" key="4">
    <source>
        <dbReference type="Proteomes" id="UP000789759"/>
    </source>
</evidence>
<feature type="region of interest" description="Disordered" evidence="1">
    <location>
        <begin position="72"/>
        <end position="109"/>
    </location>
</feature>
<evidence type="ECO:0000256" key="1">
    <source>
        <dbReference type="SAM" id="MobiDB-lite"/>
    </source>
</evidence>
<organism evidence="3 4">
    <name type="scientific">Cetraspora pellucida</name>
    <dbReference type="NCBI Taxonomy" id="1433469"/>
    <lineage>
        <taxon>Eukaryota</taxon>
        <taxon>Fungi</taxon>
        <taxon>Fungi incertae sedis</taxon>
        <taxon>Mucoromycota</taxon>
        <taxon>Glomeromycotina</taxon>
        <taxon>Glomeromycetes</taxon>
        <taxon>Diversisporales</taxon>
        <taxon>Gigasporaceae</taxon>
        <taxon>Cetraspora</taxon>
    </lineage>
</organism>